<evidence type="ECO:0000313" key="2">
    <source>
        <dbReference type="Proteomes" id="UP001164746"/>
    </source>
</evidence>
<protein>
    <submittedName>
        <fullName evidence="1">Uncharacterized protein</fullName>
    </submittedName>
</protein>
<organism evidence="1 2">
    <name type="scientific">Mya arenaria</name>
    <name type="common">Soft-shell clam</name>
    <dbReference type="NCBI Taxonomy" id="6604"/>
    <lineage>
        <taxon>Eukaryota</taxon>
        <taxon>Metazoa</taxon>
        <taxon>Spiralia</taxon>
        <taxon>Lophotrochozoa</taxon>
        <taxon>Mollusca</taxon>
        <taxon>Bivalvia</taxon>
        <taxon>Autobranchia</taxon>
        <taxon>Heteroconchia</taxon>
        <taxon>Euheterodonta</taxon>
        <taxon>Imparidentia</taxon>
        <taxon>Neoheterodontei</taxon>
        <taxon>Myida</taxon>
        <taxon>Myoidea</taxon>
        <taxon>Myidae</taxon>
        <taxon>Mya</taxon>
    </lineage>
</organism>
<sequence length="83" mass="9690">MAGEYTPIIRYVFNLLGRRNVKDALRMPEHNLPQCCQKGHRINWRPTIIAREMGEEWQLLQQLVTQKTPVAAPKMPGNVEMFE</sequence>
<name>A0ABY7FRU4_MYAAR</name>
<gene>
    <name evidence="1" type="ORF">MAR_037253</name>
</gene>
<dbReference type="EMBL" id="CP111024">
    <property type="protein sequence ID" value="WAR23584.1"/>
    <property type="molecule type" value="Genomic_DNA"/>
</dbReference>
<proteinExistence type="predicted"/>
<keyword evidence="2" id="KW-1185">Reference proteome</keyword>
<reference evidence="1" key="1">
    <citation type="submission" date="2022-11" db="EMBL/GenBank/DDBJ databases">
        <title>Centuries of genome instability and evolution in soft-shell clam transmissible cancer (bioRxiv).</title>
        <authorList>
            <person name="Hart S.F.M."/>
            <person name="Yonemitsu M.A."/>
            <person name="Giersch R.M."/>
            <person name="Beal B.F."/>
            <person name="Arriagada G."/>
            <person name="Davis B.W."/>
            <person name="Ostrander E.A."/>
            <person name="Goff S.P."/>
            <person name="Metzger M.J."/>
        </authorList>
    </citation>
    <scope>NUCLEOTIDE SEQUENCE</scope>
    <source>
        <strain evidence="1">MELC-2E11</strain>
        <tissue evidence="1">Siphon/mantle</tissue>
    </source>
</reference>
<evidence type="ECO:0000313" key="1">
    <source>
        <dbReference type="EMBL" id="WAR23584.1"/>
    </source>
</evidence>
<accession>A0ABY7FRU4</accession>
<dbReference type="Proteomes" id="UP001164746">
    <property type="component" value="Chromosome 13"/>
</dbReference>